<dbReference type="VEuPathDB" id="FungiDB:TREMEDRAFT_27287"/>
<dbReference type="InterPro" id="IPR056842">
    <property type="entry name" value="THADA-like_TPR_C"/>
</dbReference>
<evidence type="ECO:0000256" key="2">
    <source>
        <dbReference type="ARBA" id="ARBA00022694"/>
    </source>
</evidence>
<protein>
    <submittedName>
        <fullName evidence="6">Uncharacterized protein</fullName>
    </submittedName>
</protein>
<dbReference type="PANTHER" id="PTHR14387:SF0">
    <property type="entry name" value="DUF2428 DOMAIN-CONTAINING PROTEIN"/>
    <property type="match status" value="1"/>
</dbReference>
<dbReference type="InterPro" id="IPR051954">
    <property type="entry name" value="tRNA_methyltransferase_THADA"/>
</dbReference>
<dbReference type="InterPro" id="IPR016024">
    <property type="entry name" value="ARM-type_fold"/>
</dbReference>
<dbReference type="GO" id="GO:0005829">
    <property type="term" value="C:cytosol"/>
    <property type="evidence" value="ECO:0007669"/>
    <property type="project" value="TreeGrafter"/>
</dbReference>
<dbReference type="InterPro" id="IPR056843">
    <property type="entry name" value="THADA-like_TPR"/>
</dbReference>
<dbReference type="FunCoup" id="A0A4Q1BDL3">
    <property type="interactions" value="280"/>
</dbReference>
<evidence type="ECO:0000313" key="7">
    <source>
        <dbReference type="Proteomes" id="UP000289152"/>
    </source>
</evidence>
<organism evidence="6 7">
    <name type="scientific">Tremella mesenterica</name>
    <name type="common">Jelly fungus</name>
    <dbReference type="NCBI Taxonomy" id="5217"/>
    <lineage>
        <taxon>Eukaryota</taxon>
        <taxon>Fungi</taxon>
        <taxon>Dikarya</taxon>
        <taxon>Basidiomycota</taxon>
        <taxon>Agaricomycotina</taxon>
        <taxon>Tremellomycetes</taxon>
        <taxon>Tremellales</taxon>
        <taxon>Tremellaceae</taxon>
        <taxon>Tremella</taxon>
    </lineage>
</organism>
<dbReference type="OrthoDB" id="734129at2759"/>
<dbReference type="EMBL" id="SDIL01000172">
    <property type="protein sequence ID" value="RXK34935.1"/>
    <property type="molecule type" value="Genomic_DNA"/>
</dbReference>
<reference evidence="6 7" key="1">
    <citation type="submission" date="2016-06" db="EMBL/GenBank/DDBJ databases">
        <title>Evolution of pathogenesis and genome organization in the Tremellales.</title>
        <authorList>
            <person name="Cuomo C."/>
            <person name="Litvintseva A."/>
            <person name="Heitman J."/>
            <person name="Chen Y."/>
            <person name="Sun S."/>
            <person name="Springer D."/>
            <person name="Dromer F."/>
            <person name="Young S."/>
            <person name="Zeng Q."/>
            <person name="Chapman S."/>
            <person name="Gujja S."/>
            <person name="Saif S."/>
            <person name="Birren B."/>
        </authorList>
    </citation>
    <scope>NUCLEOTIDE SEQUENCE [LARGE SCALE GENOMIC DNA]</scope>
    <source>
        <strain evidence="6 7">ATCC 28783</strain>
    </source>
</reference>
<name>A0A4Q1BDL3_TREME</name>
<feature type="domain" description="DUF2428" evidence="3">
    <location>
        <begin position="606"/>
        <end position="847"/>
    </location>
</feature>
<keyword evidence="2" id="KW-0819">tRNA processing</keyword>
<feature type="domain" description="tRNA (32-2'-O)-methyltransferase regulator THADA-like C-terminal TPR repeats region" evidence="5">
    <location>
        <begin position="849"/>
        <end position="1007"/>
    </location>
</feature>
<dbReference type="STRING" id="5217.A0A4Q1BDL3"/>
<keyword evidence="7" id="KW-1185">Reference proteome</keyword>
<gene>
    <name evidence="6" type="ORF">M231_07806</name>
</gene>
<accession>A0A4Q1BDL3</accession>
<dbReference type="Pfam" id="PF25151">
    <property type="entry name" value="TPR_Trm732_C"/>
    <property type="match status" value="1"/>
</dbReference>
<dbReference type="InParanoid" id="A0A4Q1BDL3"/>
<evidence type="ECO:0000259" key="4">
    <source>
        <dbReference type="Pfam" id="PF25150"/>
    </source>
</evidence>
<evidence type="ECO:0000256" key="1">
    <source>
        <dbReference type="ARBA" id="ARBA00010409"/>
    </source>
</evidence>
<evidence type="ECO:0000259" key="5">
    <source>
        <dbReference type="Pfam" id="PF25151"/>
    </source>
</evidence>
<evidence type="ECO:0000259" key="3">
    <source>
        <dbReference type="Pfam" id="PF10350"/>
    </source>
</evidence>
<sequence>MTDKGDIDEVAALRKRLNRPSGSSSSNITDLERALDNVLRPPTGTNDALEKLSLLLSILKYITSVSIAPSPDPDVVHIAHQRLLPAFQPQGILASLLLDGLESVWKATPLRFADVLTAAAKLSSILPSPSSSSSSSQNFFLALFDFLIRRGMKTKADLIAVGCMFDHMPRGAIPSTLMDNLLEDLNLLTCGMQRSVLIVKCLALKPNPDLSILVPCLTSSIDPASTASPISRHFLPTLFKAFPSAPATLLRLLSINKMNTKGHPFPAWVAVASTGMTTGHLSISDIPNEELQIAIQHPEYSIRLKAFEIITNTKDLLAPHVVDLIKEAFICNSVLSDTGARTDFISACRNLFLNLETAEASAHASLRRATEGIKINHKRAQHMSPVDPNLALSQAAGIHSWLLESFIASVLKGCRRYPAVRTILGLSIFGLYVDTFGWVEKGPTRFHVNDVAQKRIYSEDVVQSLLSCQSSEYSDIRNRARAIIEKATNILPGLDDLESPEVQKLLQNAIGNLSHPRSTQAEAGRSVLVIIFRRLVYNPELRVRSDPGRFLSDLIQSLTLSISLAEQDLVREMEERPFHGLLLALSDLISCLDLEKPEEQGYWSPMFHDLFLLIQRIWWVTRKVISLNQVAGAEHEIARAYEVLGEDDDGEGGEETLDHTSLVSGCWRATRNAGILLSTIFTTGLPCSAYTEGIWSRKDVDQAGRMFTMWLREIRHRGTFSRIASSFALLVNVFKWCPQLVGLEEEWLEDEFTLITLDELSITRRSAAIPYSFLALIGGNVVLLDKAIDRLIDLAQVEHDSSDKTKVHAFNIMKVVLLDAKQTKYLDRYFERAVIVALRGFESSDWNVRNAGLILLSSLIHRTLTPPRGSADYFELQSTLASRQTFSSWHTRYPTLLPFLAEHIRKYSTPVRMSDKHFPLFPILIIVRSLRWSDSSLEMQKELTKAIWPLIGSQEWQIRHITAQALSSLLSPSRAMEVVEELRITLDSSEQISMNMQHGRLCLLQRLFRDVVDWNIITAGVRVGLETTFGRLLDHYGDGAHPLILKEIIECLNHLPISTTSESTELEAQAIQVARTALMSSSTVPGYDLLLNSCVTFLRMRRPTTLPTLINTGHPAVLTALSEMDCGSSSKTLTGLVRIALSSNVDNFVRVRVLDLVSGTKWTDEALRGVTKAEWYGVTDRIVRMVGHICVPLREAALPALAWSIGLRKTDSPISPAQLESVAQQILLFSNESQSEPTRSSSKKAMVHFAPFLFSTEGNPLPSNVRQKLHQALLRLLQDDDEDIRLASGGIVTFALGKSPVVHCKAVSMYWDQLESTLLSVWDEGWERWLLELWTDESGYRNDMDTLGDTNLRALFEEEPPNLFRDPLVDCMRAGKLLSLNITKLSETGRQKLKEVKRMHLEAKDKIMGLSKMSPIEEKWQARGDTLKRISLQEELFDAT</sequence>
<dbReference type="SUPFAM" id="SSF48371">
    <property type="entry name" value="ARM repeat"/>
    <property type="match status" value="2"/>
</dbReference>
<comment type="similarity">
    <text evidence="1">Belongs to the THADA family.</text>
</comment>
<dbReference type="Proteomes" id="UP000289152">
    <property type="component" value="Unassembled WGS sequence"/>
</dbReference>
<dbReference type="Pfam" id="PF10350">
    <property type="entry name" value="DUF2428"/>
    <property type="match status" value="1"/>
</dbReference>
<dbReference type="PANTHER" id="PTHR14387">
    <property type="entry name" value="THADA/DEATH RECEPTOR INTERACTING PROTEIN"/>
    <property type="match status" value="1"/>
</dbReference>
<evidence type="ECO:0000313" key="6">
    <source>
        <dbReference type="EMBL" id="RXK34935.1"/>
    </source>
</evidence>
<dbReference type="GO" id="GO:0030488">
    <property type="term" value="P:tRNA methylation"/>
    <property type="evidence" value="ECO:0007669"/>
    <property type="project" value="TreeGrafter"/>
</dbReference>
<proteinExistence type="inferred from homology"/>
<dbReference type="Pfam" id="PF25150">
    <property type="entry name" value="TPR_Trm732"/>
    <property type="match status" value="1"/>
</dbReference>
<comment type="caution">
    <text evidence="6">The sequence shown here is derived from an EMBL/GenBank/DDBJ whole genome shotgun (WGS) entry which is preliminary data.</text>
</comment>
<feature type="domain" description="tRNA (32-2'-O)-methyltransferase regulator THADA-like TPR repeats region" evidence="4">
    <location>
        <begin position="223"/>
        <end position="478"/>
    </location>
</feature>
<dbReference type="InterPro" id="IPR019442">
    <property type="entry name" value="THADA/TRM732_DUF2428"/>
</dbReference>